<reference evidence="2 3" key="1">
    <citation type="submission" date="2017-06" db="EMBL/GenBank/DDBJ databases">
        <title>Description of Rhodopirellula bahusiensis sp. nov.</title>
        <authorList>
            <person name="Kizina J."/>
            <person name="Harder J."/>
        </authorList>
    </citation>
    <scope>NUCLEOTIDE SEQUENCE [LARGE SCALE GENOMIC DNA]</scope>
    <source>
        <strain evidence="2 3">SWK21</strain>
    </source>
</reference>
<dbReference type="Proteomes" id="UP000225740">
    <property type="component" value="Unassembled WGS sequence"/>
</dbReference>
<dbReference type="InterPro" id="IPR036457">
    <property type="entry name" value="PPM-type-like_dom_sf"/>
</dbReference>
<dbReference type="InterPro" id="IPR001932">
    <property type="entry name" value="PPM-type_phosphatase-like_dom"/>
</dbReference>
<proteinExistence type="predicted"/>
<dbReference type="Gene3D" id="3.60.40.10">
    <property type="entry name" value="PPM-type phosphatase domain"/>
    <property type="match status" value="1"/>
</dbReference>
<dbReference type="Pfam" id="PF13672">
    <property type="entry name" value="PP2C_2"/>
    <property type="match status" value="1"/>
</dbReference>
<evidence type="ECO:0000313" key="2">
    <source>
        <dbReference type="EMBL" id="PHQ35128.1"/>
    </source>
</evidence>
<keyword evidence="3" id="KW-1185">Reference proteome</keyword>
<dbReference type="AlphaFoldDB" id="A0A2G1W7Y9"/>
<protein>
    <recommendedName>
        <fullName evidence="1">PPM-type phosphatase domain-containing protein</fullName>
    </recommendedName>
</protein>
<feature type="domain" description="PPM-type phosphatase" evidence="1">
    <location>
        <begin position="95"/>
        <end position="297"/>
    </location>
</feature>
<evidence type="ECO:0000259" key="1">
    <source>
        <dbReference type="Pfam" id="PF13672"/>
    </source>
</evidence>
<comment type="caution">
    <text evidence="2">The sequence shown here is derived from an EMBL/GenBank/DDBJ whole genome shotgun (WGS) entry which is preliminary data.</text>
</comment>
<gene>
    <name evidence="2" type="ORF">CEE69_11970</name>
</gene>
<dbReference type="SUPFAM" id="SSF81606">
    <property type="entry name" value="PP2C-like"/>
    <property type="match status" value="1"/>
</dbReference>
<organism evidence="2 3">
    <name type="scientific">Rhodopirellula bahusiensis</name>
    <dbReference type="NCBI Taxonomy" id="2014065"/>
    <lineage>
        <taxon>Bacteria</taxon>
        <taxon>Pseudomonadati</taxon>
        <taxon>Planctomycetota</taxon>
        <taxon>Planctomycetia</taxon>
        <taxon>Pirellulales</taxon>
        <taxon>Pirellulaceae</taxon>
        <taxon>Rhodopirellula</taxon>
    </lineage>
</organism>
<dbReference type="EMBL" id="NIZW01000008">
    <property type="protein sequence ID" value="PHQ35128.1"/>
    <property type="molecule type" value="Genomic_DNA"/>
</dbReference>
<evidence type="ECO:0000313" key="3">
    <source>
        <dbReference type="Proteomes" id="UP000225740"/>
    </source>
</evidence>
<accession>A0A2G1W7Y9</accession>
<sequence>MYRMHPCWHSSCRRQRVLDHLLPLKSSGPSAISSENDGRVRKGLRTKMESPLLESLSDTISANSDALAERGTVLESPGFLETGKSVLSVASDHGNKETNRDSFLAFVPLGDGDIKWAVAIADGVSASFESKLGSRLACYASVAALVRTEDQKQRSPISECAETFLAIGERILGDARLCRPDQVPESHWTRFVQAGRLFQTTVMIAWQAGDQIFLDGIGDGGFVRDFDRGCVPMMYLPSSSGPVTCLGAMTNVVEPQYRHQFASANQLYLFTDGVTGSIERDCSQAIDVMRRCVDRDRCTVATDLLQFSIRSGASDDNQTLAVISP</sequence>
<name>A0A2G1W7Y9_9BACT</name>